<feature type="non-terminal residue" evidence="1">
    <location>
        <position position="1"/>
    </location>
</feature>
<dbReference type="AlphaFoldDB" id="A0A0L8HAL8"/>
<proteinExistence type="predicted"/>
<evidence type="ECO:0000313" key="1">
    <source>
        <dbReference type="EMBL" id="KOF86331.1"/>
    </source>
</evidence>
<dbReference type="InterPro" id="IPR036397">
    <property type="entry name" value="RNaseH_sf"/>
</dbReference>
<name>A0A0L8HAL8_OCTBM</name>
<accession>A0A0L8HAL8</accession>
<sequence length="187" mass="21310">ANGLVERFHCCLKESLITRLNGPNWIDQLPWVMLGIHTAPKENLNTSSTEMVLRCSPYSARRVPSEYEVRPRCQKVPRSTEKQHGPRSSIPNDLCTANFVFSPYDGPYEVIHLGDKTFQLLIGGRQDTVSINRLKLAHLDIDSPVQVAQLPNRGRPRQITPTLDKEQLLKNRVTTRWGRAIKTPSRF</sequence>
<reference evidence="1" key="1">
    <citation type="submission" date="2015-07" db="EMBL/GenBank/DDBJ databases">
        <title>MeaNS - Measles Nucleotide Surveillance Program.</title>
        <authorList>
            <person name="Tran T."/>
            <person name="Druce J."/>
        </authorList>
    </citation>
    <scope>NUCLEOTIDE SEQUENCE</scope>
    <source>
        <strain evidence="1">UCB-OBI-ISO-001</strain>
        <tissue evidence="1">Gonad</tissue>
    </source>
</reference>
<organism evidence="1">
    <name type="scientific">Octopus bimaculoides</name>
    <name type="common">California two-spotted octopus</name>
    <dbReference type="NCBI Taxonomy" id="37653"/>
    <lineage>
        <taxon>Eukaryota</taxon>
        <taxon>Metazoa</taxon>
        <taxon>Spiralia</taxon>
        <taxon>Lophotrochozoa</taxon>
        <taxon>Mollusca</taxon>
        <taxon>Cephalopoda</taxon>
        <taxon>Coleoidea</taxon>
        <taxon>Octopodiformes</taxon>
        <taxon>Octopoda</taxon>
        <taxon>Incirrata</taxon>
        <taxon>Octopodidae</taxon>
        <taxon>Octopus</taxon>
    </lineage>
</organism>
<evidence type="ECO:0008006" key="2">
    <source>
        <dbReference type="Google" id="ProtNLM"/>
    </source>
</evidence>
<protein>
    <recommendedName>
        <fullName evidence="2">Integrase catalytic domain-containing protein</fullName>
    </recommendedName>
</protein>
<dbReference type="PANTHER" id="PTHR38681">
    <property type="entry name" value="RETROVIRUS-RELATED POL POLYPROTEIN FROM TRANSPOSON 412-LIKE PROTEIN-RELATED"/>
    <property type="match status" value="1"/>
</dbReference>
<dbReference type="PANTHER" id="PTHR38681:SF1">
    <property type="entry name" value="RETROVIRUS-RELATED POL POLYPROTEIN FROM TRANSPOSON 412-LIKE PROTEIN"/>
    <property type="match status" value="1"/>
</dbReference>
<dbReference type="GO" id="GO:0003676">
    <property type="term" value="F:nucleic acid binding"/>
    <property type="evidence" value="ECO:0007669"/>
    <property type="project" value="InterPro"/>
</dbReference>
<dbReference type="Gene3D" id="3.30.420.10">
    <property type="entry name" value="Ribonuclease H-like superfamily/Ribonuclease H"/>
    <property type="match status" value="1"/>
</dbReference>
<dbReference type="OrthoDB" id="6117674at2759"/>
<dbReference type="EMBL" id="KQ418693">
    <property type="protein sequence ID" value="KOF86331.1"/>
    <property type="molecule type" value="Genomic_DNA"/>
</dbReference>
<gene>
    <name evidence="1" type="ORF">OCBIM_22018877mg</name>
</gene>